<proteinExistence type="predicted"/>
<dbReference type="AlphaFoldDB" id="A0A196SJY6"/>
<reference evidence="2 3" key="1">
    <citation type="submission" date="2016-05" db="EMBL/GenBank/DDBJ databases">
        <title>Nuclear genome of Blastocystis sp. subtype 1 NandII.</title>
        <authorList>
            <person name="Gentekaki E."/>
            <person name="Curtis B."/>
            <person name="Stairs C."/>
            <person name="Eme L."/>
            <person name="Herman E."/>
            <person name="Klimes V."/>
            <person name="Arias M.C."/>
            <person name="Elias M."/>
            <person name="Hilliou F."/>
            <person name="Klute M."/>
            <person name="Malik S.-B."/>
            <person name="Pightling A."/>
            <person name="Rachubinski R."/>
            <person name="Salas D."/>
            <person name="Schlacht A."/>
            <person name="Suga H."/>
            <person name="Archibald J."/>
            <person name="Ball S.G."/>
            <person name="Clark G."/>
            <person name="Dacks J."/>
            <person name="Van Der Giezen M."/>
            <person name="Tsaousis A."/>
            <person name="Roger A."/>
        </authorList>
    </citation>
    <scope>NUCLEOTIDE SEQUENCE [LARGE SCALE GENOMIC DNA]</scope>
    <source>
        <strain evidence="3">ATCC 50177 / NandII</strain>
    </source>
</reference>
<evidence type="ECO:0000313" key="2">
    <source>
        <dbReference type="EMBL" id="OAO16502.1"/>
    </source>
</evidence>
<feature type="region of interest" description="Disordered" evidence="1">
    <location>
        <begin position="87"/>
        <end position="117"/>
    </location>
</feature>
<feature type="compositionally biased region" description="Basic and acidic residues" evidence="1">
    <location>
        <begin position="105"/>
        <end position="115"/>
    </location>
</feature>
<organism evidence="2 3">
    <name type="scientific">Blastocystis sp. subtype 1 (strain ATCC 50177 / NandII)</name>
    <dbReference type="NCBI Taxonomy" id="478820"/>
    <lineage>
        <taxon>Eukaryota</taxon>
        <taxon>Sar</taxon>
        <taxon>Stramenopiles</taxon>
        <taxon>Bigyra</taxon>
        <taxon>Opalozoa</taxon>
        <taxon>Opalinata</taxon>
        <taxon>Blastocystidae</taxon>
        <taxon>Blastocystis</taxon>
    </lineage>
</organism>
<dbReference type="Proteomes" id="UP000078348">
    <property type="component" value="Unassembled WGS sequence"/>
</dbReference>
<keyword evidence="3" id="KW-1185">Reference proteome</keyword>
<protein>
    <submittedName>
        <fullName evidence="2">Uncharacterized protein</fullName>
    </submittedName>
</protein>
<feature type="region of interest" description="Disordered" evidence="1">
    <location>
        <begin position="49"/>
        <end position="73"/>
    </location>
</feature>
<sequence>MPLNRDAAELVIRKSKSLLRPGGQALLLNAADNNLGELTRLLYSTMDESDGGVSANTSPFDLDPITTPDKDDGITPTCEEEINCTDALPASHCQEEPEQTPGKPRTTDTKNEEKSGLPSDDDFIRVVLGDLGITFTFTTIPCVIDVASCLQKTPEGIFVLSGLMKIDLMSAMDSLLNKINEFLQVRFIDGTSCIPYNYTVFTLFSDVIAQSLHRKPNPAPTQWFPEGEQGPFVNAGLERWLKNINDWRAEGSNEPVKKMSINSIEQVVDVISDDSITNTDMPEPINLDELLPLCMEVWKCEQN</sequence>
<comment type="caution">
    <text evidence="2">The sequence shown here is derived from an EMBL/GenBank/DDBJ whole genome shotgun (WGS) entry which is preliminary data.</text>
</comment>
<evidence type="ECO:0000313" key="3">
    <source>
        <dbReference type="Proteomes" id="UP000078348"/>
    </source>
</evidence>
<gene>
    <name evidence="2" type="ORF">AV274_1780</name>
</gene>
<name>A0A196SJY6_BLAHN</name>
<dbReference type="EMBL" id="LXWW01000077">
    <property type="protein sequence ID" value="OAO16502.1"/>
    <property type="molecule type" value="Genomic_DNA"/>
</dbReference>
<dbReference type="OrthoDB" id="10469452at2759"/>
<evidence type="ECO:0000256" key="1">
    <source>
        <dbReference type="SAM" id="MobiDB-lite"/>
    </source>
</evidence>
<accession>A0A196SJY6</accession>